<dbReference type="CDD" id="cd06575">
    <property type="entry name" value="PASTA_Pbp2x-like_2"/>
    <property type="match status" value="1"/>
</dbReference>
<keyword evidence="1" id="KW-0472">Membrane</keyword>
<sequence length="240" mass="25892">MNTLIRLTIFFVLFIAISVLAGYATFALLTTSKSIEVPDLKSKSLIEANEALNGVKLYLRVEGEDYDHSVPAGHILRQNIPTGNKIKEGRTISVLMSKGPRYQFMGDLRGIPLGKAEDTVAQSKVKINKVIEVHSDTIGPGIVISQRPGPEEKSGNDITLIVSKGTVATTYYCPNFIGKNPGQAEQLAASLGLKIDAAGAEGRITSQSPAPGTIVKQGERIHVVMLAPENQTEQPEQKEQ</sequence>
<comment type="caution">
    <text evidence="3">The sequence shown here is derived from an EMBL/GenBank/DDBJ whole genome shotgun (WGS) entry which is preliminary data.</text>
</comment>
<evidence type="ECO:0000313" key="3">
    <source>
        <dbReference type="EMBL" id="KWT86726.1"/>
    </source>
</evidence>
<dbReference type="EMBL" id="LNQR01000056">
    <property type="protein sequence ID" value="KWT86726.1"/>
    <property type="molecule type" value="Genomic_DNA"/>
</dbReference>
<organism evidence="3 4">
    <name type="scientific">Candidatus Magnetominusculus xianensis</name>
    <dbReference type="NCBI Taxonomy" id="1748249"/>
    <lineage>
        <taxon>Bacteria</taxon>
        <taxon>Pseudomonadati</taxon>
        <taxon>Nitrospirota</taxon>
        <taxon>Nitrospiria</taxon>
        <taxon>Nitrospirales</taxon>
        <taxon>Nitrospiraceae</taxon>
        <taxon>Candidatus Magnetominusculus</taxon>
    </lineage>
</organism>
<evidence type="ECO:0000259" key="2">
    <source>
        <dbReference type="PROSITE" id="PS51178"/>
    </source>
</evidence>
<feature type="domain" description="PASTA" evidence="2">
    <location>
        <begin position="99"/>
        <end position="164"/>
    </location>
</feature>
<name>A0ABR5SFM6_9BACT</name>
<dbReference type="InterPro" id="IPR005543">
    <property type="entry name" value="PASTA_dom"/>
</dbReference>
<dbReference type="PROSITE" id="PS51178">
    <property type="entry name" value="PASTA"/>
    <property type="match status" value="3"/>
</dbReference>
<keyword evidence="3" id="KW-0723">Serine/threonine-protein kinase</keyword>
<dbReference type="Pfam" id="PF03793">
    <property type="entry name" value="PASTA"/>
    <property type="match status" value="3"/>
</dbReference>
<dbReference type="Gene3D" id="3.30.10.20">
    <property type="match status" value="3"/>
</dbReference>
<evidence type="ECO:0000313" key="4">
    <source>
        <dbReference type="Proteomes" id="UP000060487"/>
    </source>
</evidence>
<keyword evidence="4" id="KW-1185">Reference proteome</keyword>
<keyword evidence="1" id="KW-0812">Transmembrane</keyword>
<protein>
    <submittedName>
        <fullName evidence="3">Serine/threonine protein kinase</fullName>
        <ecNumber evidence="3">2.7.11.1</ecNumber>
    </submittedName>
</protein>
<feature type="domain" description="PASTA" evidence="2">
    <location>
        <begin position="167"/>
        <end position="228"/>
    </location>
</feature>
<keyword evidence="3" id="KW-0418">Kinase</keyword>
<dbReference type="Proteomes" id="UP000060487">
    <property type="component" value="Unassembled WGS sequence"/>
</dbReference>
<dbReference type="SMART" id="SM00740">
    <property type="entry name" value="PASTA"/>
    <property type="match status" value="3"/>
</dbReference>
<feature type="domain" description="PASTA" evidence="2">
    <location>
        <begin position="31"/>
        <end position="98"/>
    </location>
</feature>
<feature type="transmembrane region" description="Helical" evidence="1">
    <location>
        <begin position="7"/>
        <end position="29"/>
    </location>
</feature>
<dbReference type="EC" id="2.7.11.1" evidence="3"/>
<proteinExistence type="predicted"/>
<keyword evidence="1" id="KW-1133">Transmembrane helix</keyword>
<reference evidence="3 4" key="1">
    <citation type="submission" date="2015-11" db="EMBL/GenBank/DDBJ databases">
        <authorList>
            <person name="Lin W."/>
        </authorList>
    </citation>
    <scope>NUCLEOTIDE SEQUENCE [LARGE SCALE GENOMIC DNA]</scope>
    <source>
        <strain evidence="3 4">HCH-1</strain>
    </source>
</reference>
<dbReference type="GO" id="GO:0004674">
    <property type="term" value="F:protein serine/threonine kinase activity"/>
    <property type="evidence" value="ECO:0007669"/>
    <property type="project" value="UniProtKB-KW"/>
</dbReference>
<gene>
    <name evidence="3" type="ORF">ASN18_1449</name>
</gene>
<dbReference type="SUPFAM" id="SSF54184">
    <property type="entry name" value="Penicillin-binding protein 2x (pbp-2x), c-terminal domain"/>
    <property type="match status" value="2"/>
</dbReference>
<keyword evidence="3" id="KW-0808">Transferase</keyword>
<dbReference type="RefSeq" id="WP_085052073.1">
    <property type="nucleotide sequence ID" value="NZ_LNQR01000056.1"/>
</dbReference>
<evidence type="ECO:0000256" key="1">
    <source>
        <dbReference type="SAM" id="Phobius"/>
    </source>
</evidence>
<accession>A0ABR5SFM6</accession>
<dbReference type="CDD" id="cd06577">
    <property type="entry name" value="PASTA_pknB"/>
    <property type="match status" value="2"/>
</dbReference>